<protein>
    <submittedName>
        <fullName evidence="1">Uncharacterized protein</fullName>
    </submittedName>
</protein>
<proteinExistence type="predicted"/>
<dbReference type="Proteomes" id="UP000676325">
    <property type="component" value="Unassembled WGS sequence"/>
</dbReference>
<keyword evidence="2" id="KW-1185">Reference proteome</keyword>
<reference evidence="1" key="1">
    <citation type="submission" date="2021-04" db="EMBL/GenBank/DDBJ databases">
        <title>Genome based classification of Actinospica acidithermotolerans sp. nov., an actinobacterium isolated from an Indonesian hot spring.</title>
        <authorList>
            <person name="Kusuma A.B."/>
            <person name="Putra K.E."/>
            <person name="Nafisah S."/>
            <person name="Loh J."/>
            <person name="Nouioui I."/>
            <person name="Goodfellow M."/>
        </authorList>
    </citation>
    <scope>NUCLEOTIDE SEQUENCE</scope>
    <source>
        <strain evidence="1">MGRD01-02</strain>
    </source>
</reference>
<sequence>MALTRSGMRKQVVEALTSVAPPGEQFIACLHGMTGPSPWIDGLIGGIGALIMQSFRKYYFVTLTNTSVVVNRAGRVANRPKEIVAAIPLAANPIASVNKGAVWGKLFIQFPGEAAPTKINVHRIWGADLDRFAEALAAAGAVATIPAQAAPEAAQEQAQQ</sequence>
<evidence type="ECO:0000313" key="2">
    <source>
        <dbReference type="Proteomes" id="UP000676325"/>
    </source>
</evidence>
<dbReference type="EMBL" id="JAGSOH010000206">
    <property type="protein sequence ID" value="MBR7831278.1"/>
    <property type="molecule type" value="Genomic_DNA"/>
</dbReference>
<dbReference type="AlphaFoldDB" id="A0A941EI79"/>
<organism evidence="1 2">
    <name type="scientific">Actinospica acidithermotolerans</name>
    <dbReference type="NCBI Taxonomy" id="2828514"/>
    <lineage>
        <taxon>Bacteria</taxon>
        <taxon>Bacillati</taxon>
        <taxon>Actinomycetota</taxon>
        <taxon>Actinomycetes</taxon>
        <taxon>Catenulisporales</taxon>
        <taxon>Actinospicaceae</taxon>
        <taxon>Actinospica</taxon>
    </lineage>
</organism>
<name>A0A941EI79_9ACTN</name>
<comment type="caution">
    <text evidence="1">The sequence shown here is derived from an EMBL/GenBank/DDBJ whole genome shotgun (WGS) entry which is preliminary data.</text>
</comment>
<gene>
    <name evidence="1" type="ORF">KDK95_33540</name>
</gene>
<evidence type="ECO:0000313" key="1">
    <source>
        <dbReference type="EMBL" id="MBR7831278.1"/>
    </source>
</evidence>
<accession>A0A941EI79</accession>
<dbReference type="RefSeq" id="WP_212522389.1">
    <property type="nucleotide sequence ID" value="NZ_JAGSOH010000206.1"/>
</dbReference>